<dbReference type="Proteomes" id="UP000292298">
    <property type="component" value="Unassembled WGS sequence"/>
</dbReference>
<reference evidence="1 2" key="1">
    <citation type="submission" date="2019-02" db="EMBL/GenBank/DDBJ databases">
        <title>Genomic Encyclopedia of Type Strains, Phase IV (KMG-IV): sequencing the most valuable type-strain genomes for metagenomic binning, comparative biology and taxonomic classification.</title>
        <authorList>
            <person name="Goeker M."/>
        </authorList>
    </citation>
    <scope>NUCLEOTIDE SEQUENCE [LARGE SCALE GENOMIC DNA]</scope>
    <source>
        <strain evidence="1 2">DSM 21056</strain>
    </source>
</reference>
<keyword evidence="2" id="KW-1185">Reference proteome</keyword>
<protein>
    <submittedName>
        <fullName evidence="1">Uncharacterized protein</fullName>
    </submittedName>
</protein>
<dbReference type="RefSeq" id="WP_130503065.1">
    <property type="nucleotide sequence ID" value="NZ_SHLI01000001.1"/>
</dbReference>
<organism evidence="1 2">
    <name type="scientific">Spiribacter vilamensis</name>
    <dbReference type="NCBI Taxonomy" id="531306"/>
    <lineage>
        <taxon>Bacteria</taxon>
        <taxon>Pseudomonadati</taxon>
        <taxon>Pseudomonadota</taxon>
        <taxon>Gammaproteobacteria</taxon>
        <taxon>Chromatiales</taxon>
        <taxon>Ectothiorhodospiraceae</taxon>
        <taxon>Spiribacter</taxon>
    </lineage>
</organism>
<dbReference type="AlphaFoldDB" id="A0A4Q8D0N3"/>
<sequence length="120" mass="13869">MSTKNTDIPNQYRPGWLDSLDGRYGIARELRARFDEVCADLGGADRLSYMQRSLVERALWLEYWLSQQEQALAKGHTFDVSRWIQAANSLQGIYSRLGLDRQKREAPSLTDYLRQREASA</sequence>
<evidence type="ECO:0000313" key="2">
    <source>
        <dbReference type="Proteomes" id="UP000292298"/>
    </source>
</evidence>
<evidence type="ECO:0000313" key="1">
    <source>
        <dbReference type="EMBL" id="RZU98780.1"/>
    </source>
</evidence>
<proteinExistence type="predicted"/>
<gene>
    <name evidence="1" type="ORF">EV698_1042</name>
</gene>
<comment type="caution">
    <text evidence="1">The sequence shown here is derived from an EMBL/GenBank/DDBJ whole genome shotgun (WGS) entry which is preliminary data.</text>
</comment>
<accession>A0A4Q8D0N3</accession>
<dbReference type="EMBL" id="SHLI01000001">
    <property type="protein sequence ID" value="RZU98780.1"/>
    <property type="molecule type" value="Genomic_DNA"/>
</dbReference>
<name>A0A4Q8D0N3_9GAMM</name>
<dbReference type="OrthoDB" id="6197906at2"/>